<dbReference type="Gene3D" id="2.160.10.10">
    <property type="entry name" value="Hexapeptide repeat proteins"/>
    <property type="match status" value="1"/>
</dbReference>
<dbReference type="Proteomes" id="UP000078386">
    <property type="component" value="Unassembled WGS sequence"/>
</dbReference>
<dbReference type="FunFam" id="2.160.10.10:FF:000012">
    <property type="entry name" value="Carnitine operon protein CaiE"/>
    <property type="match status" value="1"/>
</dbReference>
<dbReference type="InterPro" id="IPR050484">
    <property type="entry name" value="Transf_Hexapept/Carb_Anhydrase"/>
</dbReference>
<dbReference type="EMBL" id="LXEU01000049">
    <property type="protein sequence ID" value="OAT52430.1"/>
    <property type="molecule type" value="Genomic_DNA"/>
</dbReference>
<organism evidence="2 3">
    <name type="scientific">Kluyvera georgiana ATCC 51603</name>
    <dbReference type="NCBI Taxonomy" id="1354264"/>
    <lineage>
        <taxon>Bacteria</taxon>
        <taxon>Pseudomonadati</taxon>
        <taxon>Pseudomonadota</taxon>
        <taxon>Gammaproteobacteria</taxon>
        <taxon>Enterobacterales</taxon>
        <taxon>Enterobacteriaceae</taxon>
        <taxon>Kluyvera</taxon>
    </lineage>
</organism>
<dbReference type="InterPro" id="IPR011004">
    <property type="entry name" value="Trimer_LpxA-like_sf"/>
</dbReference>
<dbReference type="PANTHER" id="PTHR13061">
    <property type="entry name" value="DYNACTIN SUBUNIT P25"/>
    <property type="match status" value="1"/>
</dbReference>
<gene>
    <name evidence="2" type="ORF">M989_02395</name>
</gene>
<protein>
    <submittedName>
        <fullName evidence="2">PaaY family phenylacetic acid degradation protein</fullName>
    </submittedName>
</protein>
<accession>A0A1B7JX19</accession>
<dbReference type="InterPro" id="IPR001451">
    <property type="entry name" value="Hexapep"/>
</dbReference>
<dbReference type="CDD" id="cd04745">
    <property type="entry name" value="LbH_paaY_like"/>
    <property type="match status" value="1"/>
</dbReference>
<dbReference type="SUPFAM" id="SSF51161">
    <property type="entry name" value="Trimeric LpxA-like enzymes"/>
    <property type="match status" value="1"/>
</dbReference>
<dbReference type="NCBIfam" id="TIGR02287">
    <property type="entry name" value="PaaY"/>
    <property type="match status" value="1"/>
</dbReference>
<dbReference type="RefSeq" id="WP_064545557.1">
    <property type="nucleotide sequence ID" value="NZ_LXEU01000049.1"/>
</dbReference>
<dbReference type="Pfam" id="PF00132">
    <property type="entry name" value="Hexapep"/>
    <property type="match status" value="1"/>
</dbReference>
<dbReference type="PANTHER" id="PTHR13061:SF29">
    <property type="entry name" value="GAMMA CARBONIC ANHYDRASE-LIKE 1, MITOCHONDRIAL-RELATED"/>
    <property type="match status" value="1"/>
</dbReference>
<dbReference type="AlphaFoldDB" id="A0A1B7JX19"/>
<keyword evidence="3" id="KW-1185">Reference proteome</keyword>
<evidence type="ECO:0000256" key="1">
    <source>
        <dbReference type="ARBA" id="ARBA00007274"/>
    </source>
</evidence>
<proteinExistence type="inferred from homology"/>
<comment type="similarity">
    <text evidence="1">Belongs to the transferase hexapeptide repeat family.</text>
</comment>
<name>A0A1B7JX19_9ENTR</name>
<comment type="caution">
    <text evidence="2">The sequence shown here is derived from an EMBL/GenBank/DDBJ whole genome shotgun (WGS) entry which is preliminary data.</text>
</comment>
<reference evidence="2 3" key="1">
    <citation type="submission" date="2016-04" db="EMBL/GenBank/DDBJ databases">
        <title>ATOL: Assembling a taxonomically balanced genome-scale reconstruction of the evolutionary history of the Enterobacteriaceae.</title>
        <authorList>
            <person name="Plunkett G.III."/>
            <person name="Neeno-Eckwall E.C."/>
            <person name="Glasner J.D."/>
            <person name="Perna N.T."/>
        </authorList>
    </citation>
    <scope>NUCLEOTIDE SEQUENCE [LARGE SCALE GENOMIC DNA]</scope>
    <source>
        <strain evidence="2 3">ATCC 51603</strain>
    </source>
</reference>
<evidence type="ECO:0000313" key="2">
    <source>
        <dbReference type="EMBL" id="OAT52430.1"/>
    </source>
</evidence>
<dbReference type="InterPro" id="IPR011974">
    <property type="entry name" value="PaaY"/>
</dbReference>
<sequence>MPIYQIDGMIPVVPTESYVHPTAVLIGDVILGKGVYVGPNASLRGDFGRIVVKDGANIQDNCVMHGFPGQDTVVEEDGHIGHGAILHGCVIGRNALVGMSAVIIDGATIGENSIVGASAFVKARAEMPANHLIVGSPAKAIRTLTEQELEWKKQGTREYQVLVDRCQKTLVAVEPLTEAEPDRKRLAFDENLQPKSAI</sequence>
<dbReference type="PATRIC" id="fig|1354264.4.peg.2492"/>
<evidence type="ECO:0000313" key="3">
    <source>
        <dbReference type="Proteomes" id="UP000078386"/>
    </source>
</evidence>